<feature type="non-terminal residue" evidence="2">
    <location>
        <position position="122"/>
    </location>
</feature>
<dbReference type="AlphaFoldDB" id="A0A1S0TRJ7"/>
<feature type="region of interest" description="Disordered" evidence="1">
    <location>
        <begin position="82"/>
        <end position="122"/>
    </location>
</feature>
<accession>A0A1S0TRJ7</accession>
<organism evidence="2">
    <name type="scientific">Loa loa</name>
    <name type="common">Eye worm</name>
    <name type="synonym">Filaria loa</name>
    <dbReference type="NCBI Taxonomy" id="7209"/>
    <lineage>
        <taxon>Eukaryota</taxon>
        <taxon>Metazoa</taxon>
        <taxon>Ecdysozoa</taxon>
        <taxon>Nematoda</taxon>
        <taxon>Chromadorea</taxon>
        <taxon>Rhabditida</taxon>
        <taxon>Spirurina</taxon>
        <taxon>Spiruromorpha</taxon>
        <taxon>Filarioidea</taxon>
        <taxon>Onchocercidae</taxon>
        <taxon>Loa</taxon>
    </lineage>
</organism>
<dbReference type="GeneID" id="9947122"/>
<evidence type="ECO:0000313" key="2">
    <source>
        <dbReference type="EMBL" id="EFO18813.2"/>
    </source>
</evidence>
<dbReference type="KEGG" id="loa:LOAG_09682"/>
<dbReference type="InParanoid" id="A0A1S0TRJ7"/>
<proteinExistence type="predicted"/>
<evidence type="ECO:0000256" key="1">
    <source>
        <dbReference type="SAM" id="MobiDB-lite"/>
    </source>
</evidence>
<feature type="compositionally biased region" description="Basic and acidic residues" evidence="1">
    <location>
        <begin position="82"/>
        <end position="95"/>
    </location>
</feature>
<reference evidence="2" key="1">
    <citation type="submission" date="2012-04" db="EMBL/GenBank/DDBJ databases">
        <title>The Genome Sequence of Loa loa.</title>
        <authorList>
            <consortium name="The Broad Institute Genome Sequencing Platform"/>
            <consortium name="Broad Institute Genome Sequencing Center for Infectious Disease"/>
            <person name="Nutman T.B."/>
            <person name="Fink D.L."/>
            <person name="Russ C."/>
            <person name="Young S."/>
            <person name="Zeng Q."/>
            <person name="Gargeya S."/>
            <person name="Alvarado L."/>
            <person name="Berlin A."/>
            <person name="Chapman S.B."/>
            <person name="Chen Z."/>
            <person name="Freedman E."/>
            <person name="Gellesch M."/>
            <person name="Goldberg J."/>
            <person name="Griggs A."/>
            <person name="Gujja S."/>
            <person name="Heilman E.R."/>
            <person name="Heiman D."/>
            <person name="Howarth C."/>
            <person name="Mehta T."/>
            <person name="Neiman D."/>
            <person name="Pearson M."/>
            <person name="Roberts A."/>
            <person name="Saif S."/>
            <person name="Shea T."/>
            <person name="Shenoy N."/>
            <person name="Sisk P."/>
            <person name="Stolte C."/>
            <person name="Sykes S."/>
            <person name="White J."/>
            <person name="Yandava C."/>
            <person name="Haas B."/>
            <person name="Henn M.R."/>
            <person name="Nusbaum C."/>
            <person name="Birren B."/>
        </authorList>
    </citation>
    <scope>NUCLEOTIDE SEQUENCE [LARGE SCALE GENOMIC DNA]</scope>
</reference>
<dbReference type="EMBL" id="JH712915">
    <property type="protein sequence ID" value="EFO18813.2"/>
    <property type="molecule type" value="Genomic_DNA"/>
</dbReference>
<dbReference type="RefSeq" id="XP_003145257.2">
    <property type="nucleotide sequence ID" value="XM_003145209.2"/>
</dbReference>
<protein>
    <submittedName>
        <fullName evidence="2">Uncharacterized protein</fullName>
    </submittedName>
</protein>
<sequence>MPGDMEPMRPMEHLAYQNHLIHQLRYYRRDQELNSYWSSRTTKNTWTNGTKKSPGPPSIGEQGFLGVPGCCERLHPVDSERISNHCMKPSRENGQKKKKLEPIDVAEEAGNDQRGEQEYVKE</sequence>
<name>A0A1S0TRJ7_LOALO</name>
<feature type="region of interest" description="Disordered" evidence="1">
    <location>
        <begin position="38"/>
        <end position="65"/>
    </location>
</feature>
<feature type="compositionally biased region" description="Basic and acidic residues" evidence="1">
    <location>
        <begin position="111"/>
        <end position="122"/>
    </location>
</feature>
<gene>
    <name evidence="2" type="ORF">LOAG_09682</name>
</gene>
<feature type="compositionally biased region" description="Low complexity" evidence="1">
    <location>
        <begin position="41"/>
        <end position="52"/>
    </location>
</feature>
<dbReference type="CTD" id="9947122"/>